<sequence>MSQIRFERRLRLRVESPFVSHGLTVAAWGIDIAQCRDAKDRVVLPAELIRGNLRHAFAEIGRDPVPLFGQKETDRGGLILGDLVAQLDDGGEPQILTRVAIDDATGAAQAGALFSIELARPIGQVVTFEGPLVVFAADETVFDDLRAALERIVAVGAFKTVGFGVVVDWALDLVPDQVASRPLASRPAPRADLGDRVEVTLQFDRPLLVDARRVANNVFQGQAVIPGGVLKGALAARVRRGGWDGLDQALSRMRIGHAFPVGEDGRLSHRPLPLSLVIGEQGGAEADLLLAPPDAPPPLLNGQAPRFALDWKAAEVDAVREHLGWPAEVAFDFLTRTRTAIDRETGQSSESQLFSYSALIPGKRCWQAEIERNGADPAAFALLLAVLEEGLDGIGKTDARAKITLTAPAEPPPEPVRSGAGWAVTLRTPALLNGDPQRLYADPDLMADYGAYWARAVPGARLVTFFATQRLAGGWQAKKARRTVYYPFLLTEPGAVFLLEGGDPATYAALRRSGLPLPDWLAEATWQTCPFVPENGFGAFDLGVVDHADLLPGGANA</sequence>
<dbReference type="CDD" id="cd09726">
    <property type="entry name" value="RAMP_I_III"/>
    <property type="match status" value="1"/>
</dbReference>
<evidence type="ECO:0000313" key="3">
    <source>
        <dbReference type="EMBL" id="MFD2233156.1"/>
    </source>
</evidence>
<protein>
    <submittedName>
        <fullName evidence="3">RAMP superfamily CRISPR-associated protein</fullName>
    </submittedName>
</protein>
<reference evidence="4" key="1">
    <citation type="journal article" date="2019" name="Int. J. Syst. Evol. Microbiol.">
        <title>The Global Catalogue of Microorganisms (GCM) 10K type strain sequencing project: providing services to taxonomists for standard genome sequencing and annotation.</title>
        <authorList>
            <consortium name="The Broad Institute Genomics Platform"/>
            <consortium name="The Broad Institute Genome Sequencing Center for Infectious Disease"/>
            <person name="Wu L."/>
            <person name="Ma J."/>
        </authorList>
    </citation>
    <scope>NUCLEOTIDE SEQUENCE [LARGE SCALE GENOMIC DNA]</scope>
    <source>
        <strain evidence="4">KCTC 15012</strain>
    </source>
</reference>
<gene>
    <name evidence="3" type="ORF">ACFSNB_05005</name>
</gene>
<comment type="caution">
    <text evidence="3">The sequence shown here is derived from an EMBL/GenBank/DDBJ whole genome shotgun (WGS) entry which is preliminary data.</text>
</comment>
<keyword evidence="4" id="KW-1185">Reference proteome</keyword>
<dbReference type="RefSeq" id="WP_377314936.1">
    <property type="nucleotide sequence ID" value="NZ_JBHUIY010000006.1"/>
</dbReference>
<dbReference type="EMBL" id="JBHUIY010000006">
    <property type="protein sequence ID" value="MFD2233156.1"/>
    <property type="molecule type" value="Genomic_DNA"/>
</dbReference>
<keyword evidence="1" id="KW-0051">Antiviral defense</keyword>
<dbReference type="InterPro" id="IPR005537">
    <property type="entry name" value="RAMP_III_fam"/>
</dbReference>
<dbReference type="Pfam" id="PF03787">
    <property type="entry name" value="RAMPs"/>
    <property type="match status" value="1"/>
</dbReference>
<proteinExistence type="predicted"/>
<evidence type="ECO:0000256" key="1">
    <source>
        <dbReference type="ARBA" id="ARBA00023118"/>
    </source>
</evidence>
<feature type="domain" description="CRISPR type III-associated protein" evidence="2">
    <location>
        <begin position="36"/>
        <end position="166"/>
    </location>
</feature>
<name>A0ABW5C8V3_9PROT</name>
<organism evidence="3 4">
    <name type="scientific">Phaeospirillum tilakii</name>
    <dbReference type="NCBI Taxonomy" id="741673"/>
    <lineage>
        <taxon>Bacteria</taxon>
        <taxon>Pseudomonadati</taxon>
        <taxon>Pseudomonadota</taxon>
        <taxon>Alphaproteobacteria</taxon>
        <taxon>Rhodospirillales</taxon>
        <taxon>Rhodospirillaceae</taxon>
        <taxon>Phaeospirillum</taxon>
    </lineage>
</organism>
<evidence type="ECO:0000259" key="2">
    <source>
        <dbReference type="Pfam" id="PF03787"/>
    </source>
</evidence>
<evidence type="ECO:0000313" key="4">
    <source>
        <dbReference type="Proteomes" id="UP001597296"/>
    </source>
</evidence>
<dbReference type="Proteomes" id="UP001597296">
    <property type="component" value="Unassembled WGS sequence"/>
</dbReference>
<accession>A0ABW5C8V3</accession>